<reference evidence="7 8" key="1">
    <citation type="submission" date="2017-03" db="EMBL/GenBank/DDBJ databases">
        <title>Genomes of endolithic fungi from Antarctica.</title>
        <authorList>
            <person name="Coleine C."/>
            <person name="Masonjones S."/>
            <person name="Stajich J.E."/>
        </authorList>
    </citation>
    <scope>NUCLEOTIDE SEQUENCE [LARGE SCALE GENOMIC DNA]</scope>
    <source>
        <strain evidence="7 8">CCFEE 5184</strain>
    </source>
</reference>
<comment type="caution">
    <text evidence="7">The sequence shown here is derived from an EMBL/GenBank/DDBJ whole genome shotgun (WGS) entry which is preliminary data.</text>
</comment>
<gene>
    <name evidence="7" type="ORF">B0A55_00996</name>
</gene>
<feature type="transmembrane region" description="Helical" evidence="5">
    <location>
        <begin position="205"/>
        <end position="227"/>
    </location>
</feature>
<evidence type="ECO:0000256" key="3">
    <source>
        <dbReference type="ARBA" id="ARBA00022989"/>
    </source>
</evidence>
<protein>
    <recommendedName>
        <fullName evidence="6">Major facilitator superfamily (MFS) profile domain-containing protein</fullName>
    </recommendedName>
</protein>
<keyword evidence="8" id="KW-1185">Reference proteome</keyword>
<evidence type="ECO:0000259" key="6">
    <source>
        <dbReference type="PROSITE" id="PS50850"/>
    </source>
</evidence>
<proteinExistence type="predicted"/>
<organism evidence="7 8">
    <name type="scientific">Friedmanniomyces simplex</name>
    <dbReference type="NCBI Taxonomy" id="329884"/>
    <lineage>
        <taxon>Eukaryota</taxon>
        <taxon>Fungi</taxon>
        <taxon>Dikarya</taxon>
        <taxon>Ascomycota</taxon>
        <taxon>Pezizomycotina</taxon>
        <taxon>Dothideomycetes</taxon>
        <taxon>Dothideomycetidae</taxon>
        <taxon>Mycosphaerellales</taxon>
        <taxon>Teratosphaeriaceae</taxon>
        <taxon>Friedmanniomyces</taxon>
    </lineage>
</organism>
<dbReference type="EMBL" id="NAJQ01000023">
    <property type="protein sequence ID" value="TKA82845.1"/>
    <property type="molecule type" value="Genomic_DNA"/>
</dbReference>
<dbReference type="STRING" id="329884.A0A4U0Y5I7"/>
<comment type="subcellular location">
    <subcellularLocation>
        <location evidence="1">Membrane</location>
        <topology evidence="1">Multi-pass membrane protein</topology>
    </subcellularLocation>
</comment>
<dbReference type="GO" id="GO:0022857">
    <property type="term" value="F:transmembrane transporter activity"/>
    <property type="evidence" value="ECO:0007669"/>
    <property type="project" value="InterPro"/>
</dbReference>
<feature type="transmembrane region" description="Helical" evidence="5">
    <location>
        <begin position="28"/>
        <end position="55"/>
    </location>
</feature>
<dbReference type="PANTHER" id="PTHR23501:SF59">
    <property type="entry name" value="MAJOR FACILITATOR SUPERFAMILY (MFS) PROFILE DOMAIN-CONTAINING PROTEIN-RELATED"/>
    <property type="match status" value="1"/>
</dbReference>
<evidence type="ECO:0000256" key="2">
    <source>
        <dbReference type="ARBA" id="ARBA00022692"/>
    </source>
</evidence>
<dbReference type="Gene3D" id="1.20.1250.20">
    <property type="entry name" value="MFS general substrate transporter like domains"/>
    <property type="match status" value="1"/>
</dbReference>
<keyword evidence="4 5" id="KW-0472">Membrane</keyword>
<dbReference type="InterPro" id="IPR005828">
    <property type="entry name" value="MFS_sugar_transport-like"/>
</dbReference>
<accession>A0A4U0Y5I7</accession>
<evidence type="ECO:0000256" key="1">
    <source>
        <dbReference type="ARBA" id="ARBA00004141"/>
    </source>
</evidence>
<evidence type="ECO:0000313" key="8">
    <source>
        <dbReference type="Proteomes" id="UP000309340"/>
    </source>
</evidence>
<evidence type="ECO:0000256" key="5">
    <source>
        <dbReference type="SAM" id="Phobius"/>
    </source>
</evidence>
<feature type="transmembrane region" description="Helical" evidence="5">
    <location>
        <begin position="61"/>
        <end position="86"/>
    </location>
</feature>
<dbReference type="SUPFAM" id="SSF103473">
    <property type="entry name" value="MFS general substrate transporter"/>
    <property type="match status" value="2"/>
</dbReference>
<feature type="domain" description="Major facilitator superfamily (MFS) profile" evidence="6">
    <location>
        <begin position="133"/>
        <end position="288"/>
    </location>
</feature>
<name>A0A4U0Y5I7_9PEZI</name>
<dbReference type="Proteomes" id="UP000309340">
    <property type="component" value="Unassembled WGS sequence"/>
</dbReference>
<feature type="transmembrane region" description="Helical" evidence="5">
    <location>
        <begin position="134"/>
        <end position="158"/>
    </location>
</feature>
<evidence type="ECO:0000256" key="4">
    <source>
        <dbReference type="ARBA" id="ARBA00023136"/>
    </source>
</evidence>
<feature type="transmembrane region" description="Helical" evidence="5">
    <location>
        <begin position="178"/>
        <end position="198"/>
    </location>
</feature>
<dbReference type="InterPro" id="IPR036259">
    <property type="entry name" value="MFS_trans_sf"/>
</dbReference>
<evidence type="ECO:0000313" key="7">
    <source>
        <dbReference type="EMBL" id="TKA82845.1"/>
    </source>
</evidence>
<dbReference type="GO" id="GO:0005886">
    <property type="term" value="C:plasma membrane"/>
    <property type="evidence" value="ECO:0007669"/>
    <property type="project" value="TreeGrafter"/>
</dbReference>
<keyword evidence="3 5" id="KW-1133">Transmembrane helix</keyword>
<dbReference type="InterPro" id="IPR020846">
    <property type="entry name" value="MFS_dom"/>
</dbReference>
<sequence length="288" mass="30935">MATPLFIIFLDLNFKQISKMQQLRRVEVCVVVNLVNGVGLGVLYPSLTFAVQAAVTNKDQAYGVSLFIFFRAAGQCIGVAVGGTIFSNSMKREILRHSSIAEFASERSAEASSLVEVMKGMEPRVAKDGLSKSFADALVVVWIGMTALSVVALISSLWKKHYNLERSLETDHGSAAQNVSSIAFAGTVIGQLVFGYTSDHYSRKWSLLVSTVILFVFAALCAGSYGAGGSQQGLFAALTAFRFLLGIGIGGEYPAGSVACAEASGELKEGHRNRWFCLFTNTQIDLGF</sequence>
<dbReference type="OrthoDB" id="2261376at2759"/>
<dbReference type="PANTHER" id="PTHR23501">
    <property type="entry name" value="MAJOR FACILITATOR SUPERFAMILY"/>
    <property type="match status" value="1"/>
</dbReference>
<keyword evidence="2 5" id="KW-0812">Transmembrane</keyword>
<dbReference type="AlphaFoldDB" id="A0A4U0Y5I7"/>
<dbReference type="Pfam" id="PF00083">
    <property type="entry name" value="Sugar_tr"/>
    <property type="match status" value="1"/>
</dbReference>
<dbReference type="PROSITE" id="PS50850">
    <property type="entry name" value="MFS"/>
    <property type="match status" value="1"/>
</dbReference>